<evidence type="ECO:0000256" key="3">
    <source>
        <dbReference type="ARBA" id="ARBA00022670"/>
    </source>
</evidence>
<keyword evidence="4" id="KW-0227">DNA damage</keyword>
<feature type="compositionally biased region" description="Basic and acidic residues" evidence="13">
    <location>
        <begin position="282"/>
        <end position="291"/>
    </location>
</feature>
<dbReference type="GO" id="GO:0003697">
    <property type="term" value="F:single-stranded DNA binding"/>
    <property type="evidence" value="ECO:0007669"/>
    <property type="project" value="Ensembl"/>
</dbReference>
<dbReference type="GO" id="GO:0006508">
    <property type="term" value="P:proteolysis"/>
    <property type="evidence" value="ECO:0007669"/>
    <property type="project" value="UniProtKB-KW"/>
</dbReference>
<dbReference type="FunCoup" id="F7E4W2">
    <property type="interactions" value="213"/>
</dbReference>
<evidence type="ECO:0000256" key="8">
    <source>
        <dbReference type="ARBA" id="ARBA00023239"/>
    </source>
</evidence>
<evidence type="ECO:0000256" key="6">
    <source>
        <dbReference type="ARBA" id="ARBA00023124"/>
    </source>
</evidence>
<dbReference type="AlphaFoldDB" id="F7E4W2"/>
<dbReference type="KEGG" id="mdo:100028293"/>
<dbReference type="eggNOG" id="KOG2618">
    <property type="taxonomic scope" value="Eukaryota"/>
</dbReference>
<evidence type="ECO:0000313" key="14">
    <source>
        <dbReference type="Ensembl" id="ENSMODP00000010167.3"/>
    </source>
</evidence>
<organism evidence="14 15">
    <name type="scientific">Monodelphis domestica</name>
    <name type="common">Gray short-tailed opossum</name>
    <dbReference type="NCBI Taxonomy" id="13616"/>
    <lineage>
        <taxon>Eukaryota</taxon>
        <taxon>Metazoa</taxon>
        <taxon>Chordata</taxon>
        <taxon>Craniata</taxon>
        <taxon>Vertebrata</taxon>
        <taxon>Euteleostomi</taxon>
        <taxon>Mammalia</taxon>
        <taxon>Metatheria</taxon>
        <taxon>Didelphimorphia</taxon>
        <taxon>Didelphidae</taxon>
        <taxon>Monodelphis</taxon>
    </lineage>
</organism>
<dbReference type="RefSeq" id="XP_056660731.1">
    <property type="nucleotide sequence ID" value="XM_056804753.1"/>
</dbReference>
<accession>F7E4W2</accession>
<keyword evidence="7" id="KW-0238">DNA-binding</keyword>
<reference evidence="14" key="2">
    <citation type="submission" date="2025-08" db="UniProtKB">
        <authorList>
            <consortium name="Ensembl"/>
        </authorList>
    </citation>
    <scope>IDENTIFICATION</scope>
</reference>
<evidence type="ECO:0000256" key="4">
    <source>
        <dbReference type="ARBA" id="ARBA00022763"/>
    </source>
</evidence>
<proteinExistence type="inferred from homology"/>
<sequence length="330" mass="38476">MCGRTCCHLPVDTIRRACRYIDYEGEEQLPEWKDEDKYFPSYNKSPQSNSPVLLSRLHLDKDADPSERIIASMRWGLIPSWFRDADASKLQFNTSNCRSETMMERRSYKVPLEKGRRCVVLADGFFEWQQFRGDKQPYFIYFPQTKTEKSFFSRSVDEKVWDDWKMLTMAGIFDCWEPPNGGETLYSYTIITVDSCKALSDIHHRMPALLDSEEAVSKWLDFGEVPIHEALKLIHPVDNIKFHPVSTVVNNSLNNTPQCLEPVEIEDPYLSYARPKATTKSSQKEEPELPKRPRQLMQKNPTPTKRNSAGLMEQWLKKYGEAYNKKPKIQ</sequence>
<dbReference type="InterPro" id="IPR036590">
    <property type="entry name" value="SRAP-like"/>
</dbReference>
<feature type="region of interest" description="Disordered" evidence="13">
    <location>
        <begin position="272"/>
        <end position="311"/>
    </location>
</feature>
<dbReference type="Bgee" id="ENSMODG00000008182">
    <property type="expression patterns" value="Expressed in spinal cord and 19 other cell types or tissues"/>
</dbReference>
<dbReference type="GO" id="GO:0160129">
    <property type="term" value="F:protein-DNA covalent cross-linking activity"/>
    <property type="evidence" value="ECO:0007669"/>
    <property type="project" value="Ensembl"/>
</dbReference>
<comment type="function">
    <text evidence="12">Sensor of abasic sites in single-stranded DNA (ssDNA) required to preserve genome integrity by promoting error-free repair of abasic sites. Acts as an enzyme that recognizes and binds abasic sites in ssDNA at replication forks and chemically modifies the lesion by forming a covalent cross-link with DNA: forms a stable thiazolidine linkage between a ring-opened abasic site and the alpha-amino and sulfhydryl substituents of its N-terminal catalytic cysteine residue. The HMCES DNA-protein cross-link is then either reversed or degraded. HMCES is able to catalyze the reversal of its thiazolidine cross-link and cycle between a cross-link and a non-cross-linked state depending on DNA context: mediates self-reversal of the thiazolidine cross-link in double stranded DNA, allowing APEX1 to initiate downstream repair of abasic sites. The HMCES DNA-protein cross-link can also be degraded by the SPRTN metalloprotease following unfolding by the BRIP1/FANCJ helicase. Acts as a protease: mediates autocatalytic processing of its N-terminal methionine in order to expose the catalytic cysteine.</text>
</comment>
<dbReference type="GO" id="GO:0140431">
    <property type="term" value="F:DNA-(abasic site) binding"/>
    <property type="evidence" value="ECO:0007669"/>
    <property type="project" value="Ensembl"/>
</dbReference>
<dbReference type="RefSeq" id="XP_056660732.1">
    <property type="nucleotide sequence ID" value="XM_056804754.1"/>
</dbReference>
<evidence type="ECO:0000256" key="7">
    <source>
        <dbReference type="ARBA" id="ARBA00023125"/>
    </source>
</evidence>
<evidence type="ECO:0000256" key="10">
    <source>
        <dbReference type="ARBA" id="ARBA00030898"/>
    </source>
</evidence>
<dbReference type="CTD" id="56941"/>
<dbReference type="GO" id="GO:0036297">
    <property type="term" value="P:interstrand cross-link repair"/>
    <property type="evidence" value="ECO:0007669"/>
    <property type="project" value="Ensembl"/>
</dbReference>
<dbReference type="GO" id="GO:0097681">
    <property type="term" value="P:double-strand break repair via alternative nonhomologous end joining"/>
    <property type="evidence" value="ECO:0007669"/>
    <property type="project" value="Ensembl"/>
</dbReference>
<evidence type="ECO:0000256" key="9">
    <source>
        <dbReference type="ARBA" id="ARBA00030390"/>
    </source>
</evidence>
<protein>
    <recommendedName>
        <fullName evidence="2 12">Abasic site processing protein HMCES</fullName>
        <shortName evidence="12">ES cell-specific 5hmC-binding protein</shortName>
        <ecNumber evidence="12">3.4.-.-</ecNumber>
    </recommendedName>
    <alternativeName>
        <fullName evidence="9 12">Embryonic stem cell-specific 5-hydroxymethylcytosine-binding protein</fullName>
    </alternativeName>
    <alternativeName>
        <fullName evidence="10 12">Peptidase HMCES</fullName>
    </alternativeName>
    <alternativeName>
        <fullName evidence="11 12">SRAP domain-containing protein 1</fullName>
    </alternativeName>
</protein>
<evidence type="ECO:0000256" key="13">
    <source>
        <dbReference type="SAM" id="MobiDB-lite"/>
    </source>
</evidence>
<dbReference type="GO" id="GO:0106300">
    <property type="term" value="P:protein-DNA covalent cross-linking repair"/>
    <property type="evidence" value="ECO:0007669"/>
    <property type="project" value="Ensembl"/>
</dbReference>
<evidence type="ECO:0000256" key="11">
    <source>
        <dbReference type="ARBA" id="ARBA00031130"/>
    </source>
</evidence>
<dbReference type="GO" id="GO:0005657">
    <property type="term" value="C:replication fork"/>
    <property type="evidence" value="ECO:0007669"/>
    <property type="project" value="Ensembl"/>
</dbReference>
<keyword evidence="15" id="KW-1185">Reference proteome</keyword>
<dbReference type="PANTHER" id="PTHR13604">
    <property type="entry name" value="DC12-RELATED"/>
    <property type="match status" value="1"/>
</dbReference>
<dbReference type="RefSeq" id="XP_056660733.1">
    <property type="nucleotide sequence ID" value="XM_056804755.1"/>
</dbReference>
<evidence type="ECO:0000256" key="1">
    <source>
        <dbReference type="ARBA" id="ARBA00008136"/>
    </source>
</evidence>
<evidence type="ECO:0000313" key="15">
    <source>
        <dbReference type="Proteomes" id="UP000002280"/>
    </source>
</evidence>
<dbReference type="Ensembl" id="ENSMODT00000010363.4">
    <property type="protein sequence ID" value="ENSMODP00000010167.3"/>
    <property type="gene ID" value="ENSMODG00000008182.4"/>
</dbReference>
<dbReference type="OrthoDB" id="2111841at2759"/>
<reference evidence="14" key="3">
    <citation type="submission" date="2025-09" db="UniProtKB">
        <authorList>
            <consortium name="Ensembl"/>
        </authorList>
    </citation>
    <scope>IDENTIFICATION</scope>
</reference>
<keyword evidence="8" id="KW-0456">Lyase</keyword>
<dbReference type="EC" id="3.4.-.-" evidence="12"/>
<feature type="compositionally biased region" description="Polar residues" evidence="13">
    <location>
        <begin position="297"/>
        <end position="307"/>
    </location>
</feature>
<dbReference type="GO" id="GO:0008233">
    <property type="term" value="F:peptidase activity"/>
    <property type="evidence" value="ECO:0007669"/>
    <property type="project" value="UniProtKB-KW"/>
</dbReference>
<dbReference type="Pfam" id="PF02586">
    <property type="entry name" value="SRAP"/>
    <property type="match status" value="1"/>
</dbReference>
<dbReference type="HOGENOM" id="CLU_035990_1_0_1"/>
<dbReference type="GO" id="GO:0045830">
    <property type="term" value="P:positive regulation of isotype switching"/>
    <property type="evidence" value="ECO:0007669"/>
    <property type="project" value="Ensembl"/>
</dbReference>
<dbReference type="PANTHER" id="PTHR13604:SF0">
    <property type="entry name" value="ABASIC SITE PROCESSING PROTEIN HMCES"/>
    <property type="match status" value="1"/>
</dbReference>
<dbReference type="InterPro" id="IPR003738">
    <property type="entry name" value="SRAP"/>
</dbReference>
<dbReference type="GeneID" id="100028293"/>
<evidence type="ECO:0000256" key="2">
    <source>
        <dbReference type="ARBA" id="ARBA00015888"/>
    </source>
</evidence>
<dbReference type="STRING" id="13616.ENSMODP00000010167"/>
<keyword evidence="6" id="KW-0190">Covalent protein-DNA linkage</keyword>
<keyword evidence="5 12" id="KW-0378">Hydrolase</keyword>
<dbReference type="RefSeq" id="XP_007500387.1">
    <property type="nucleotide sequence ID" value="XM_007500325.3"/>
</dbReference>
<reference evidence="14 15" key="1">
    <citation type="journal article" date="2007" name="Nature">
        <title>Genome of the marsupial Monodelphis domestica reveals innovation in non-coding sequences.</title>
        <authorList>
            <person name="Mikkelsen T.S."/>
            <person name="Wakefield M.J."/>
            <person name="Aken B."/>
            <person name="Amemiya C.T."/>
            <person name="Chang J.L."/>
            <person name="Duke S."/>
            <person name="Garber M."/>
            <person name="Gentles A.J."/>
            <person name="Goodstadt L."/>
            <person name="Heger A."/>
            <person name="Jurka J."/>
            <person name="Kamal M."/>
            <person name="Mauceli E."/>
            <person name="Searle S.M."/>
            <person name="Sharpe T."/>
            <person name="Baker M.L."/>
            <person name="Batzer M.A."/>
            <person name="Benos P.V."/>
            <person name="Belov K."/>
            <person name="Clamp M."/>
            <person name="Cook A."/>
            <person name="Cuff J."/>
            <person name="Das R."/>
            <person name="Davidow L."/>
            <person name="Deakin J.E."/>
            <person name="Fazzari M.J."/>
            <person name="Glass J.L."/>
            <person name="Grabherr M."/>
            <person name="Greally J.M."/>
            <person name="Gu W."/>
            <person name="Hore T.A."/>
            <person name="Huttley G.A."/>
            <person name="Kleber M."/>
            <person name="Jirtle R.L."/>
            <person name="Koina E."/>
            <person name="Lee J.T."/>
            <person name="Mahony S."/>
            <person name="Marra M.A."/>
            <person name="Miller R.D."/>
            <person name="Nicholls R.D."/>
            <person name="Oda M."/>
            <person name="Papenfuss A.T."/>
            <person name="Parra Z.E."/>
            <person name="Pollock D.D."/>
            <person name="Ray D.A."/>
            <person name="Schein J.E."/>
            <person name="Speed T.P."/>
            <person name="Thompson K."/>
            <person name="VandeBerg J.L."/>
            <person name="Wade C.M."/>
            <person name="Walker J.A."/>
            <person name="Waters P.D."/>
            <person name="Webber C."/>
            <person name="Weidman J.R."/>
            <person name="Xie X."/>
            <person name="Zody M.C."/>
            <person name="Baldwin J."/>
            <person name="Abdouelleil A."/>
            <person name="Abdulkadir J."/>
            <person name="Abebe A."/>
            <person name="Abera B."/>
            <person name="Abreu J."/>
            <person name="Acer S.C."/>
            <person name="Aftuck L."/>
            <person name="Alexander A."/>
            <person name="An P."/>
            <person name="Anderson E."/>
            <person name="Anderson S."/>
            <person name="Arachi H."/>
            <person name="Azer M."/>
            <person name="Bachantsang P."/>
            <person name="Barry A."/>
            <person name="Bayul T."/>
            <person name="Berlin A."/>
            <person name="Bessette D."/>
            <person name="Bloom T."/>
            <person name="Bloom T."/>
            <person name="Boguslavskiy L."/>
            <person name="Bonnet C."/>
            <person name="Boukhgalter B."/>
            <person name="Bourzgui I."/>
            <person name="Brown A."/>
            <person name="Cahill P."/>
            <person name="Channer S."/>
            <person name="Cheshatsang Y."/>
            <person name="Chuda L."/>
            <person name="Citroen M."/>
            <person name="Collymore A."/>
            <person name="Cooke P."/>
            <person name="Costello M."/>
            <person name="D'Aco K."/>
            <person name="Daza R."/>
            <person name="De Haan G."/>
            <person name="DeGray S."/>
            <person name="DeMaso C."/>
            <person name="Dhargay N."/>
            <person name="Dooley K."/>
            <person name="Dooley E."/>
            <person name="Doricent M."/>
            <person name="Dorje P."/>
            <person name="Dorjee K."/>
            <person name="Dupes A."/>
            <person name="Elong R."/>
            <person name="Falk J."/>
            <person name="Farina A."/>
            <person name="Faro S."/>
            <person name="Ferguson D."/>
            <person name="Fisher S."/>
            <person name="Foley C.D."/>
            <person name="Franke A."/>
            <person name="Friedrich D."/>
            <person name="Gadbois L."/>
            <person name="Gearin G."/>
            <person name="Gearin C.R."/>
            <person name="Giannoukos G."/>
            <person name="Goode T."/>
            <person name="Graham J."/>
            <person name="Grandbois E."/>
            <person name="Grewal S."/>
            <person name="Gyaltsen K."/>
            <person name="Hafez N."/>
            <person name="Hagos B."/>
            <person name="Hall J."/>
            <person name="Henson C."/>
            <person name="Hollinger A."/>
            <person name="Honan T."/>
            <person name="Huard M.D."/>
            <person name="Hughes L."/>
            <person name="Hurhula B."/>
            <person name="Husby M.E."/>
            <person name="Kamat A."/>
            <person name="Kanga B."/>
            <person name="Kashin S."/>
            <person name="Khazanovich D."/>
            <person name="Kisner P."/>
            <person name="Lance K."/>
            <person name="Lara M."/>
            <person name="Lee W."/>
            <person name="Lennon N."/>
            <person name="Letendre F."/>
            <person name="LeVine R."/>
            <person name="Lipovsky A."/>
            <person name="Liu X."/>
            <person name="Liu J."/>
            <person name="Liu S."/>
            <person name="Lokyitsang T."/>
            <person name="Lokyitsang Y."/>
            <person name="Lubonja R."/>
            <person name="Lui A."/>
            <person name="MacDonald P."/>
            <person name="Magnisalis V."/>
            <person name="Maru K."/>
            <person name="Matthews C."/>
            <person name="McCusker W."/>
            <person name="McDonough S."/>
            <person name="Mehta T."/>
            <person name="Meldrim J."/>
            <person name="Meneus L."/>
            <person name="Mihai O."/>
            <person name="Mihalev A."/>
            <person name="Mihova T."/>
            <person name="Mittelman R."/>
            <person name="Mlenga V."/>
            <person name="Montmayeur A."/>
            <person name="Mulrain L."/>
            <person name="Navidi A."/>
            <person name="Naylor J."/>
            <person name="Negash T."/>
            <person name="Nguyen T."/>
            <person name="Nguyen N."/>
            <person name="Nicol R."/>
            <person name="Norbu C."/>
            <person name="Norbu N."/>
            <person name="Novod N."/>
            <person name="O'Neill B."/>
            <person name="Osman S."/>
            <person name="Markiewicz E."/>
            <person name="Oyono O.L."/>
            <person name="Patti C."/>
            <person name="Phunkhang P."/>
            <person name="Pierre F."/>
            <person name="Priest M."/>
            <person name="Raghuraman S."/>
            <person name="Rege F."/>
            <person name="Reyes R."/>
            <person name="Rise C."/>
            <person name="Rogov P."/>
            <person name="Ross K."/>
            <person name="Ryan E."/>
            <person name="Settipalli S."/>
            <person name="Shea T."/>
            <person name="Sherpa N."/>
            <person name="Shi L."/>
            <person name="Shih D."/>
            <person name="Sparrow T."/>
            <person name="Spaulding J."/>
            <person name="Stalker J."/>
            <person name="Stange-Thomann N."/>
            <person name="Stavropoulos S."/>
            <person name="Stone C."/>
            <person name="Strader C."/>
            <person name="Tesfaye S."/>
            <person name="Thomson T."/>
            <person name="Thoulutsang Y."/>
            <person name="Thoulutsang D."/>
            <person name="Topham K."/>
            <person name="Topping I."/>
            <person name="Tsamla T."/>
            <person name="Vassiliev H."/>
            <person name="Vo A."/>
            <person name="Wangchuk T."/>
            <person name="Wangdi T."/>
            <person name="Weiand M."/>
            <person name="Wilkinson J."/>
            <person name="Wilson A."/>
            <person name="Yadav S."/>
            <person name="Young G."/>
            <person name="Yu Q."/>
            <person name="Zembek L."/>
            <person name="Zhong D."/>
            <person name="Zimmer A."/>
            <person name="Zwirko Z."/>
            <person name="Jaffe D.B."/>
            <person name="Alvarez P."/>
            <person name="Brockman W."/>
            <person name="Butler J."/>
            <person name="Chin C."/>
            <person name="Gnerre S."/>
            <person name="MacCallum I."/>
            <person name="Graves J.A."/>
            <person name="Ponting C.P."/>
            <person name="Breen M."/>
            <person name="Samollow P.B."/>
            <person name="Lander E.S."/>
            <person name="Lindblad-Toh K."/>
        </authorList>
    </citation>
    <scope>NUCLEOTIDE SEQUENCE [LARGE SCALE GENOMIC DNA]</scope>
</reference>
<dbReference type="OMA" id="SYNKGPQ"/>
<dbReference type="RefSeq" id="XP_056660730.1">
    <property type="nucleotide sequence ID" value="XM_056804752.1"/>
</dbReference>
<dbReference type="InParanoid" id="F7E4W2"/>
<dbReference type="Gene3D" id="3.90.1680.10">
    <property type="entry name" value="SOS response associated peptidase-like"/>
    <property type="match status" value="1"/>
</dbReference>
<keyword evidence="3 12" id="KW-0645">Protease</keyword>
<name>F7E4W2_MONDO</name>
<dbReference type="Proteomes" id="UP000002280">
    <property type="component" value="Chromosome 6"/>
</dbReference>
<dbReference type="GO" id="GO:0016446">
    <property type="term" value="P:somatic hypermutation of immunoglobulin genes"/>
    <property type="evidence" value="ECO:0007669"/>
    <property type="project" value="Ensembl"/>
</dbReference>
<dbReference type="RefSeq" id="XP_016280020.1">
    <property type="nucleotide sequence ID" value="XM_016424534.2"/>
</dbReference>
<gene>
    <name evidence="14" type="primary">HMCES</name>
</gene>
<dbReference type="RefSeq" id="XP_007500386.1">
    <property type="nucleotide sequence ID" value="XM_007500324.2"/>
</dbReference>
<comment type="similarity">
    <text evidence="1 12">Belongs to the SOS response-associated peptidase family.</text>
</comment>
<dbReference type="SUPFAM" id="SSF143081">
    <property type="entry name" value="BB1717-like"/>
    <property type="match status" value="1"/>
</dbReference>
<dbReference type="RefSeq" id="XP_016280021.1">
    <property type="nucleotide sequence ID" value="XM_016424535.2"/>
</dbReference>
<dbReference type="GeneTree" id="ENSGT00390000018439"/>
<evidence type="ECO:0000256" key="5">
    <source>
        <dbReference type="ARBA" id="ARBA00022801"/>
    </source>
</evidence>
<evidence type="ECO:0000256" key="12">
    <source>
        <dbReference type="RuleBase" id="RU364100"/>
    </source>
</evidence>